<evidence type="ECO:0000256" key="8">
    <source>
        <dbReference type="ARBA" id="ARBA00022691"/>
    </source>
</evidence>
<evidence type="ECO:0000256" key="9">
    <source>
        <dbReference type="ARBA" id="ARBA00025699"/>
    </source>
</evidence>
<keyword evidence="8" id="KW-0949">S-adenosyl-L-methionine</keyword>
<dbReference type="Proteomes" id="UP001165060">
    <property type="component" value="Unassembled WGS sequence"/>
</dbReference>
<feature type="domain" description="Ribosomal RNA small subunit methyltransferase E methyltransferase" evidence="11">
    <location>
        <begin position="201"/>
        <end position="269"/>
    </location>
</feature>
<evidence type="ECO:0000256" key="5">
    <source>
        <dbReference type="ARBA" id="ARBA00022552"/>
    </source>
</evidence>
<dbReference type="Pfam" id="PF04452">
    <property type="entry name" value="Methyltrans_RNA"/>
    <property type="match status" value="1"/>
</dbReference>
<evidence type="ECO:0000313" key="13">
    <source>
        <dbReference type="Proteomes" id="UP001165060"/>
    </source>
</evidence>
<protein>
    <recommendedName>
        <fullName evidence="3">16S rRNA (uracil(1498)-N(3))-methyltransferase</fullName>
        <ecNumber evidence="3">2.1.1.193</ecNumber>
    </recommendedName>
</protein>
<keyword evidence="4" id="KW-0963">Cytoplasm</keyword>
<keyword evidence="6" id="KW-0489">Methyltransferase</keyword>
<dbReference type="InterPro" id="IPR029028">
    <property type="entry name" value="Alpha/beta_knot_MTases"/>
</dbReference>
<evidence type="ECO:0000256" key="4">
    <source>
        <dbReference type="ARBA" id="ARBA00022490"/>
    </source>
</evidence>
<dbReference type="EMBL" id="BRYB01002681">
    <property type="protein sequence ID" value="GMI23885.1"/>
    <property type="molecule type" value="Genomic_DNA"/>
</dbReference>
<comment type="function">
    <text evidence="9">Specifically methylates the N3 position of the uracil ring of uridine 1498 (m3U1498) in 16S rRNA. Acts on the fully assembled 30S ribosomal subunit.</text>
</comment>
<keyword evidence="7" id="KW-0808">Transferase</keyword>
<gene>
    <name evidence="12" type="ORF">TeGR_g10707</name>
</gene>
<dbReference type="InterPro" id="IPR046886">
    <property type="entry name" value="RsmE_MTase_dom"/>
</dbReference>
<comment type="similarity">
    <text evidence="2">Belongs to the RNA methyltransferase RsmE family.</text>
</comment>
<evidence type="ECO:0000256" key="3">
    <source>
        <dbReference type="ARBA" id="ARBA00012328"/>
    </source>
</evidence>
<name>A0ABQ6MD72_9STRA</name>
<evidence type="ECO:0000256" key="1">
    <source>
        <dbReference type="ARBA" id="ARBA00004496"/>
    </source>
</evidence>
<dbReference type="PANTHER" id="PTHR30027:SF3">
    <property type="entry name" value="16S RRNA (URACIL(1498)-N(3))-METHYLTRANSFERASE"/>
    <property type="match status" value="1"/>
</dbReference>
<evidence type="ECO:0000313" key="12">
    <source>
        <dbReference type="EMBL" id="GMI23885.1"/>
    </source>
</evidence>
<comment type="caution">
    <text evidence="12">The sequence shown here is derived from an EMBL/GenBank/DDBJ whole genome shotgun (WGS) entry which is preliminary data.</text>
</comment>
<proteinExistence type="inferred from homology"/>
<evidence type="ECO:0000256" key="7">
    <source>
        <dbReference type="ARBA" id="ARBA00022679"/>
    </source>
</evidence>
<evidence type="ECO:0000256" key="6">
    <source>
        <dbReference type="ARBA" id="ARBA00022603"/>
    </source>
</evidence>
<keyword evidence="13" id="KW-1185">Reference proteome</keyword>
<dbReference type="SUPFAM" id="SSF75217">
    <property type="entry name" value="alpha/beta knot"/>
    <property type="match status" value="1"/>
</dbReference>
<keyword evidence="5" id="KW-0698">rRNA processing</keyword>
<reference evidence="12 13" key="1">
    <citation type="journal article" date="2023" name="Commun. Biol.">
        <title>Genome analysis of Parmales, the sister group of diatoms, reveals the evolutionary specialization of diatoms from phago-mixotrophs to photoautotrophs.</title>
        <authorList>
            <person name="Ban H."/>
            <person name="Sato S."/>
            <person name="Yoshikawa S."/>
            <person name="Yamada K."/>
            <person name="Nakamura Y."/>
            <person name="Ichinomiya M."/>
            <person name="Sato N."/>
            <person name="Blanc-Mathieu R."/>
            <person name="Endo H."/>
            <person name="Kuwata A."/>
            <person name="Ogata H."/>
        </authorList>
    </citation>
    <scope>NUCLEOTIDE SEQUENCE [LARGE SCALE GENOMIC DNA]</scope>
</reference>
<dbReference type="EC" id="2.1.1.193" evidence="3"/>
<accession>A0ABQ6MD72</accession>
<evidence type="ECO:0000256" key="2">
    <source>
        <dbReference type="ARBA" id="ARBA00005528"/>
    </source>
</evidence>
<dbReference type="InterPro" id="IPR029026">
    <property type="entry name" value="tRNA_m1G_MTases_N"/>
</dbReference>
<dbReference type="InterPro" id="IPR006700">
    <property type="entry name" value="RsmE"/>
</dbReference>
<evidence type="ECO:0000256" key="10">
    <source>
        <dbReference type="ARBA" id="ARBA00047944"/>
    </source>
</evidence>
<dbReference type="PANTHER" id="PTHR30027">
    <property type="entry name" value="RIBOSOMAL RNA SMALL SUBUNIT METHYLTRANSFERASE E"/>
    <property type="match status" value="1"/>
</dbReference>
<sequence>MPRSFRPLLPLLFSVMFATRVLSLNRLLFLPSEIRLLPSPSVTLPLSDPRVVHCRDILSVPLDGTPFAAPLKSGVVASFASSTPFIRPVNGTHVELPLDPKLIPQLASLGVGHLYLCAFEKTSKDYYGAHFLKAFSRNHDPSSPAASPYLEHAAMDALVLEGLSQAAGFRPPRITLLTRGRTKAFLRDGLDGRFPEGEFERAVLHPGGGRGLGELCAGGGGGGRLLAVGPEGGFEEEEVRELEGKGFERVGLGDDILRLDTAAVVAVGISNNVP</sequence>
<comment type="catalytic activity">
    <reaction evidence="10">
        <text>uridine(1498) in 16S rRNA + S-adenosyl-L-methionine = N(3)-methyluridine(1498) in 16S rRNA + S-adenosyl-L-homocysteine + H(+)</text>
        <dbReference type="Rhea" id="RHEA:42920"/>
        <dbReference type="Rhea" id="RHEA-COMP:10283"/>
        <dbReference type="Rhea" id="RHEA-COMP:10284"/>
        <dbReference type="ChEBI" id="CHEBI:15378"/>
        <dbReference type="ChEBI" id="CHEBI:57856"/>
        <dbReference type="ChEBI" id="CHEBI:59789"/>
        <dbReference type="ChEBI" id="CHEBI:65315"/>
        <dbReference type="ChEBI" id="CHEBI:74502"/>
        <dbReference type="EC" id="2.1.1.193"/>
    </reaction>
</comment>
<evidence type="ECO:0000259" key="11">
    <source>
        <dbReference type="Pfam" id="PF04452"/>
    </source>
</evidence>
<dbReference type="Gene3D" id="3.40.1280.10">
    <property type="match status" value="1"/>
</dbReference>
<organism evidence="12 13">
    <name type="scientific">Tetraparma gracilis</name>
    <dbReference type="NCBI Taxonomy" id="2962635"/>
    <lineage>
        <taxon>Eukaryota</taxon>
        <taxon>Sar</taxon>
        <taxon>Stramenopiles</taxon>
        <taxon>Ochrophyta</taxon>
        <taxon>Bolidophyceae</taxon>
        <taxon>Parmales</taxon>
        <taxon>Triparmaceae</taxon>
        <taxon>Tetraparma</taxon>
    </lineage>
</organism>
<comment type="subcellular location">
    <subcellularLocation>
        <location evidence="1">Cytoplasm</location>
    </subcellularLocation>
</comment>